<feature type="domain" description="F-box" evidence="1">
    <location>
        <begin position="1"/>
        <end position="50"/>
    </location>
</feature>
<accession>A0A9P4TTZ6</accession>
<dbReference type="CDD" id="cd09917">
    <property type="entry name" value="F-box_SF"/>
    <property type="match status" value="1"/>
</dbReference>
<reference evidence="2" key="1">
    <citation type="journal article" date="2020" name="Stud. Mycol.">
        <title>101 Dothideomycetes genomes: a test case for predicting lifestyles and emergence of pathogens.</title>
        <authorList>
            <person name="Haridas S."/>
            <person name="Albert R."/>
            <person name="Binder M."/>
            <person name="Bloem J."/>
            <person name="Labutti K."/>
            <person name="Salamov A."/>
            <person name="Andreopoulos B."/>
            <person name="Baker S."/>
            <person name="Barry K."/>
            <person name="Bills G."/>
            <person name="Bluhm B."/>
            <person name="Cannon C."/>
            <person name="Castanera R."/>
            <person name="Culley D."/>
            <person name="Daum C."/>
            <person name="Ezra D."/>
            <person name="Gonzalez J."/>
            <person name="Henrissat B."/>
            <person name="Kuo A."/>
            <person name="Liang C."/>
            <person name="Lipzen A."/>
            <person name="Lutzoni F."/>
            <person name="Magnuson J."/>
            <person name="Mondo S."/>
            <person name="Nolan M."/>
            <person name="Ohm R."/>
            <person name="Pangilinan J."/>
            <person name="Park H.-J."/>
            <person name="Ramirez L."/>
            <person name="Alfaro M."/>
            <person name="Sun H."/>
            <person name="Tritt A."/>
            <person name="Yoshinaga Y."/>
            <person name="Zwiers L.-H."/>
            <person name="Turgeon B."/>
            <person name="Goodwin S."/>
            <person name="Spatafora J."/>
            <person name="Crous P."/>
            <person name="Grigoriev I."/>
        </authorList>
    </citation>
    <scope>NUCLEOTIDE SEQUENCE</scope>
    <source>
        <strain evidence="2">CBS 130266</strain>
    </source>
</reference>
<dbReference type="EMBL" id="MU007104">
    <property type="protein sequence ID" value="KAF2421021.1"/>
    <property type="molecule type" value="Genomic_DNA"/>
</dbReference>
<sequence>MDSLPVELLEAILANLPVPELYVASNVCKSWRRLCVSPAISITRQKLRKLVKLTRLDGQLKSVRTRVSPFIQEGFDRKAYLARIGGSVPEEFSTWILEYPIVDSIGWHWPGIQDENKRERFEEFGIDWADAMSASRHLKPGYTMLSQCNVVNVEDPDYSLHNKQHQLHYPGSYMKTPSKQKNLVRALLVWTDQSRYTPRITLLILDGTDQWDGHVWLTETSTRPKGDNGELSLDWIEPLGSWTCFLEDEGKLLRENNRSLPHYKVYRRGGLIWTRPVQ</sequence>
<evidence type="ECO:0000313" key="2">
    <source>
        <dbReference type="EMBL" id="KAF2421021.1"/>
    </source>
</evidence>
<dbReference type="PROSITE" id="PS50181">
    <property type="entry name" value="FBOX"/>
    <property type="match status" value="1"/>
</dbReference>
<gene>
    <name evidence="2" type="ORF">EJ08DRAFT_738428</name>
</gene>
<dbReference type="InterPro" id="IPR036047">
    <property type="entry name" value="F-box-like_dom_sf"/>
</dbReference>
<organism evidence="2 3">
    <name type="scientific">Tothia fuscella</name>
    <dbReference type="NCBI Taxonomy" id="1048955"/>
    <lineage>
        <taxon>Eukaryota</taxon>
        <taxon>Fungi</taxon>
        <taxon>Dikarya</taxon>
        <taxon>Ascomycota</taxon>
        <taxon>Pezizomycotina</taxon>
        <taxon>Dothideomycetes</taxon>
        <taxon>Pleosporomycetidae</taxon>
        <taxon>Venturiales</taxon>
        <taxon>Cylindrosympodiaceae</taxon>
        <taxon>Tothia</taxon>
    </lineage>
</organism>
<comment type="caution">
    <text evidence="2">The sequence shown here is derived from an EMBL/GenBank/DDBJ whole genome shotgun (WGS) entry which is preliminary data.</text>
</comment>
<dbReference type="Pfam" id="PF12937">
    <property type="entry name" value="F-box-like"/>
    <property type="match status" value="1"/>
</dbReference>
<protein>
    <recommendedName>
        <fullName evidence="1">F-box domain-containing protein</fullName>
    </recommendedName>
</protein>
<evidence type="ECO:0000313" key="3">
    <source>
        <dbReference type="Proteomes" id="UP000800235"/>
    </source>
</evidence>
<keyword evidence="3" id="KW-1185">Reference proteome</keyword>
<dbReference type="Gene3D" id="1.20.1280.50">
    <property type="match status" value="1"/>
</dbReference>
<dbReference type="Proteomes" id="UP000800235">
    <property type="component" value="Unassembled WGS sequence"/>
</dbReference>
<evidence type="ECO:0000259" key="1">
    <source>
        <dbReference type="PROSITE" id="PS50181"/>
    </source>
</evidence>
<dbReference type="SUPFAM" id="SSF81383">
    <property type="entry name" value="F-box domain"/>
    <property type="match status" value="1"/>
</dbReference>
<dbReference type="InterPro" id="IPR001810">
    <property type="entry name" value="F-box_dom"/>
</dbReference>
<dbReference type="AlphaFoldDB" id="A0A9P4TTZ6"/>
<dbReference type="OrthoDB" id="2095648at2759"/>
<dbReference type="SMART" id="SM00256">
    <property type="entry name" value="FBOX"/>
    <property type="match status" value="1"/>
</dbReference>
<proteinExistence type="predicted"/>
<name>A0A9P4TTZ6_9PEZI</name>